<comment type="similarity">
    <text evidence="3 16">Belongs to the cation transport ATPase (P-type) (TC 3.A.3) family. Type IV subfamily.</text>
</comment>
<protein>
    <recommendedName>
        <fullName evidence="16">Phospholipid-transporting ATPase</fullName>
        <ecNumber evidence="16">7.6.2.1</ecNumber>
    </recommendedName>
</protein>
<feature type="domain" description="P-type ATPase A" evidence="17">
    <location>
        <begin position="125"/>
        <end position="187"/>
    </location>
</feature>
<keyword evidence="8 15" id="KW-0460">Magnesium</keyword>
<dbReference type="GeneID" id="588223"/>
<dbReference type="Gene3D" id="3.40.50.1000">
    <property type="entry name" value="HAD superfamily/HAD-like"/>
    <property type="match status" value="1"/>
</dbReference>
<evidence type="ECO:0000256" key="15">
    <source>
        <dbReference type="PIRSR" id="PIRSR606539-3"/>
    </source>
</evidence>
<feature type="transmembrane region" description="Helical" evidence="16">
    <location>
        <begin position="856"/>
        <end position="874"/>
    </location>
</feature>
<comment type="subcellular location">
    <subcellularLocation>
        <location evidence="2">Endomembrane system</location>
    </subcellularLocation>
    <subcellularLocation>
        <location evidence="1 16">Membrane</location>
        <topology evidence="1 16">Multi-pass membrane protein</topology>
    </subcellularLocation>
</comment>
<dbReference type="FunFam" id="3.40.50.1000:FF:000210">
    <property type="entry name" value="Phospholipid-transporting ATPase"/>
    <property type="match status" value="1"/>
</dbReference>
<feature type="binding site" evidence="14">
    <location>
        <position position="601"/>
    </location>
    <ligand>
        <name>ATP</name>
        <dbReference type="ChEBI" id="CHEBI:30616"/>
    </ligand>
</feature>
<dbReference type="NCBIfam" id="TIGR01494">
    <property type="entry name" value="ATPase_P-type"/>
    <property type="match status" value="2"/>
</dbReference>
<dbReference type="InterPro" id="IPR059000">
    <property type="entry name" value="ATPase_P-type_domA"/>
</dbReference>
<organism evidence="20 21">
    <name type="scientific">Strongylocentrotus purpuratus</name>
    <name type="common">Purple sea urchin</name>
    <dbReference type="NCBI Taxonomy" id="7668"/>
    <lineage>
        <taxon>Eukaryota</taxon>
        <taxon>Metazoa</taxon>
        <taxon>Echinodermata</taxon>
        <taxon>Eleutherozoa</taxon>
        <taxon>Echinozoa</taxon>
        <taxon>Echinoidea</taxon>
        <taxon>Euechinoidea</taxon>
        <taxon>Echinacea</taxon>
        <taxon>Camarodonta</taxon>
        <taxon>Echinidea</taxon>
        <taxon>Strongylocentrotidae</taxon>
        <taxon>Strongylocentrotus</taxon>
    </lineage>
</organism>
<accession>A0A7M7NLB7</accession>
<dbReference type="RefSeq" id="XP_030838214.1">
    <property type="nucleotide sequence ID" value="XM_030982354.1"/>
</dbReference>
<dbReference type="Pfam" id="PF16209">
    <property type="entry name" value="PhoLip_ATPase_N"/>
    <property type="match status" value="1"/>
</dbReference>
<evidence type="ECO:0000313" key="21">
    <source>
        <dbReference type="Proteomes" id="UP000007110"/>
    </source>
</evidence>
<evidence type="ECO:0000259" key="18">
    <source>
        <dbReference type="Pfam" id="PF16209"/>
    </source>
</evidence>
<keyword evidence="10 16" id="KW-1133">Transmembrane helix</keyword>
<dbReference type="OMA" id="QMYGNDK"/>
<keyword evidence="11 16" id="KW-0472">Membrane</keyword>
<feature type="transmembrane region" description="Helical" evidence="16">
    <location>
        <begin position="1051"/>
        <end position="1071"/>
    </location>
</feature>
<dbReference type="Gene3D" id="2.70.150.10">
    <property type="entry name" value="Calcium-transporting ATPase, cytoplasmic transduction domain A"/>
    <property type="match status" value="1"/>
</dbReference>
<evidence type="ECO:0000256" key="16">
    <source>
        <dbReference type="RuleBase" id="RU362033"/>
    </source>
</evidence>
<evidence type="ECO:0000256" key="10">
    <source>
        <dbReference type="ARBA" id="ARBA00022989"/>
    </source>
</evidence>
<feature type="binding site" evidence="15">
    <location>
        <position position="420"/>
    </location>
    <ligand>
        <name>Mg(2+)</name>
        <dbReference type="ChEBI" id="CHEBI:18420"/>
    </ligand>
</feature>
<evidence type="ECO:0000256" key="8">
    <source>
        <dbReference type="ARBA" id="ARBA00022842"/>
    </source>
</evidence>
<evidence type="ECO:0000256" key="12">
    <source>
        <dbReference type="ARBA" id="ARBA00034036"/>
    </source>
</evidence>
<evidence type="ECO:0000256" key="6">
    <source>
        <dbReference type="ARBA" id="ARBA00022741"/>
    </source>
</evidence>
<dbReference type="InterPro" id="IPR023299">
    <property type="entry name" value="ATPase_P-typ_cyto_dom_N"/>
</dbReference>
<evidence type="ECO:0000256" key="11">
    <source>
        <dbReference type="ARBA" id="ARBA00023136"/>
    </source>
</evidence>
<dbReference type="InterPro" id="IPR018303">
    <property type="entry name" value="ATPase_P-typ_P_site"/>
</dbReference>
<evidence type="ECO:0000256" key="9">
    <source>
        <dbReference type="ARBA" id="ARBA00022967"/>
    </source>
</evidence>
<keyword evidence="7 14" id="KW-0067">ATP-binding</keyword>
<dbReference type="SUPFAM" id="SSF81660">
    <property type="entry name" value="Metal cation-transporting ATPase, ATP-binding domain N"/>
    <property type="match status" value="1"/>
</dbReference>
<comment type="cofactor">
    <cofactor evidence="15">
        <name>Mg(2+)</name>
        <dbReference type="ChEBI" id="CHEBI:18420"/>
    </cofactor>
</comment>
<evidence type="ECO:0000256" key="7">
    <source>
        <dbReference type="ARBA" id="ARBA00022840"/>
    </source>
</evidence>
<dbReference type="Pfam" id="PF16212">
    <property type="entry name" value="PhoLip_ATPase_C"/>
    <property type="match status" value="1"/>
</dbReference>
<feature type="domain" description="P-type ATPase N-terminal" evidence="18">
    <location>
        <begin position="41"/>
        <end position="96"/>
    </location>
</feature>
<dbReference type="CDD" id="cd02073">
    <property type="entry name" value="P-type_ATPase_APLT_Dnf-like"/>
    <property type="match status" value="1"/>
</dbReference>
<dbReference type="GO" id="GO:0045332">
    <property type="term" value="P:phospholipid translocation"/>
    <property type="evidence" value="ECO:0000318"/>
    <property type="project" value="GO_Central"/>
</dbReference>
<dbReference type="SUPFAM" id="SSF81665">
    <property type="entry name" value="Calcium ATPase, transmembrane domain M"/>
    <property type="match status" value="1"/>
</dbReference>
<dbReference type="InParanoid" id="A0A7M7NLB7"/>
<dbReference type="AlphaFoldDB" id="A0A7M7NLB7"/>
<feature type="transmembrane region" description="Helical" evidence="16">
    <location>
        <begin position="299"/>
        <end position="322"/>
    </location>
</feature>
<evidence type="ECO:0000256" key="2">
    <source>
        <dbReference type="ARBA" id="ARBA00004308"/>
    </source>
</evidence>
<dbReference type="InterPro" id="IPR044492">
    <property type="entry name" value="P_typ_ATPase_HD_dom"/>
</dbReference>
<dbReference type="SUPFAM" id="SSF56784">
    <property type="entry name" value="HAD-like"/>
    <property type="match status" value="1"/>
</dbReference>
<dbReference type="OrthoDB" id="377733at2759"/>
<evidence type="ECO:0000256" key="3">
    <source>
        <dbReference type="ARBA" id="ARBA00008109"/>
    </source>
</evidence>
<dbReference type="InterPro" id="IPR032631">
    <property type="entry name" value="P-type_ATPase_N"/>
</dbReference>
<dbReference type="InterPro" id="IPR006539">
    <property type="entry name" value="P-type_ATPase_IV"/>
</dbReference>
<dbReference type="PANTHER" id="PTHR24092:SF175">
    <property type="entry name" value="PHOSPHOLIPID-TRANSPORTING ATPASE"/>
    <property type="match status" value="1"/>
</dbReference>
<feature type="binding site" evidence="14">
    <location>
        <position position="769"/>
    </location>
    <ligand>
        <name>ATP</name>
        <dbReference type="ChEBI" id="CHEBI:30616"/>
    </ligand>
</feature>
<evidence type="ECO:0000256" key="1">
    <source>
        <dbReference type="ARBA" id="ARBA00004141"/>
    </source>
</evidence>
<dbReference type="InterPro" id="IPR023298">
    <property type="entry name" value="ATPase_P-typ_TM_dom_sf"/>
</dbReference>
<dbReference type="SFLD" id="SFLDS00003">
    <property type="entry name" value="Haloacid_Dehalogenase"/>
    <property type="match status" value="1"/>
</dbReference>
<feature type="binding site" evidence="15">
    <location>
        <position position="800"/>
    </location>
    <ligand>
        <name>Mg(2+)</name>
        <dbReference type="ChEBI" id="CHEBI:18420"/>
    </ligand>
</feature>
<evidence type="ECO:0000256" key="14">
    <source>
        <dbReference type="PIRSR" id="PIRSR606539-2"/>
    </source>
</evidence>
<dbReference type="GO" id="GO:0005783">
    <property type="term" value="C:endoplasmic reticulum"/>
    <property type="evidence" value="ECO:0000318"/>
    <property type="project" value="GO_Central"/>
</dbReference>
<dbReference type="GO" id="GO:0016887">
    <property type="term" value="F:ATP hydrolysis activity"/>
    <property type="evidence" value="ECO:0007669"/>
    <property type="project" value="InterPro"/>
</dbReference>
<proteinExistence type="inferred from homology"/>
<feature type="binding site" evidence="14">
    <location>
        <position position="547"/>
    </location>
    <ligand>
        <name>ATP</name>
        <dbReference type="ChEBI" id="CHEBI:30616"/>
    </ligand>
</feature>
<dbReference type="EnsemblMetazoa" id="XM_030982354">
    <property type="protein sequence ID" value="XP_030838214"/>
    <property type="gene ID" value="LOC588223"/>
</dbReference>
<reference evidence="20" key="2">
    <citation type="submission" date="2021-01" db="UniProtKB">
        <authorList>
            <consortium name="EnsemblMetazoa"/>
        </authorList>
    </citation>
    <scope>IDENTIFICATION</scope>
</reference>
<dbReference type="NCBIfam" id="TIGR01652">
    <property type="entry name" value="ATPase-Plipid"/>
    <property type="match status" value="1"/>
</dbReference>
<feature type="binding site" evidence="14">
    <location>
        <position position="681"/>
    </location>
    <ligand>
        <name>ATP</name>
        <dbReference type="ChEBI" id="CHEBI:30616"/>
    </ligand>
</feature>
<dbReference type="PROSITE" id="PS00154">
    <property type="entry name" value="ATPASE_E1_E2"/>
    <property type="match status" value="1"/>
</dbReference>
<dbReference type="Gene3D" id="3.40.1110.10">
    <property type="entry name" value="Calcium-transporting ATPase, cytoplasmic domain N"/>
    <property type="match status" value="1"/>
</dbReference>
<feature type="transmembrane region" description="Helical" evidence="16">
    <location>
        <begin position="353"/>
        <end position="372"/>
    </location>
</feature>
<keyword evidence="4 16" id="KW-0812">Transmembrane</keyword>
<evidence type="ECO:0000256" key="5">
    <source>
        <dbReference type="ARBA" id="ARBA00022723"/>
    </source>
</evidence>
<keyword evidence="6 14" id="KW-0547">Nucleotide-binding</keyword>
<keyword evidence="9 16" id="KW-1278">Translocase</keyword>
<dbReference type="PRINTS" id="PR00119">
    <property type="entry name" value="CATATPASE"/>
</dbReference>
<feature type="active site" description="4-aspartylphosphate intermediate" evidence="13">
    <location>
        <position position="418"/>
    </location>
</feature>
<reference evidence="21" key="1">
    <citation type="submission" date="2015-02" db="EMBL/GenBank/DDBJ databases">
        <title>Genome sequencing for Strongylocentrotus purpuratus.</title>
        <authorList>
            <person name="Murali S."/>
            <person name="Liu Y."/>
            <person name="Vee V."/>
            <person name="English A."/>
            <person name="Wang M."/>
            <person name="Skinner E."/>
            <person name="Han Y."/>
            <person name="Muzny D.M."/>
            <person name="Worley K.C."/>
            <person name="Gibbs R.A."/>
        </authorList>
    </citation>
    <scope>NUCLEOTIDE SEQUENCE</scope>
</reference>
<evidence type="ECO:0000256" key="4">
    <source>
        <dbReference type="ARBA" id="ARBA00022692"/>
    </source>
</evidence>
<name>A0A7M7NLB7_STRPU</name>
<dbReference type="InterPro" id="IPR008250">
    <property type="entry name" value="ATPase_P-typ_transduc_dom_A_sf"/>
</dbReference>
<feature type="binding site" evidence="15">
    <location>
        <position position="418"/>
    </location>
    <ligand>
        <name>Mg(2+)</name>
        <dbReference type="ChEBI" id="CHEBI:18420"/>
    </ligand>
</feature>
<feature type="binding site" evidence="14">
    <location>
        <position position="506"/>
    </location>
    <ligand>
        <name>ATP</name>
        <dbReference type="ChEBI" id="CHEBI:30616"/>
    </ligand>
</feature>
<feature type="binding site" evidence="14">
    <location>
        <position position="775"/>
    </location>
    <ligand>
        <name>ATP</name>
        <dbReference type="ChEBI" id="CHEBI:30616"/>
    </ligand>
</feature>
<dbReference type="SFLD" id="SFLDF00027">
    <property type="entry name" value="p-type_atpase"/>
    <property type="match status" value="1"/>
</dbReference>
<feature type="binding site" evidence="14">
    <location>
        <position position="418"/>
    </location>
    <ligand>
        <name>ATP</name>
        <dbReference type="ChEBI" id="CHEBI:30616"/>
    </ligand>
</feature>
<evidence type="ECO:0000259" key="17">
    <source>
        <dbReference type="Pfam" id="PF00122"/>
    </source>
</evidence>
<feature type="transmembrane region" description="Helical" evidence="16">
    <location>
        <begin position="938"/>
        <end position="958"/>
    </location>
</feature>
<feature type="domain" description="P-type ATPase C-terminal" evidence="19">
    <location>
        <begin position="822"/>
        <end position="1081"/>
    </location>
</feature>
<feature type="binding site" evidence="14">
    <location>
        <position position="419"/>
    </location>
    <ligand>
        <name>ATP</name>
        <dbReference type="ChEBI" id="CHEBI:30616"/>
    </ligand>
</feature>
<dbReference type="InterPro" id="IPR001757">
    <property type="entry name" value="P_typ_ATPase"/>
</dbReference>
<feature type="transmembrane region" description="Helical" evidence="16">
    <location>
        <begin position="970"/>
        <end position="990"/>
    </location>
</feature>
<dbReference type="SUPFAM" id="SSF81653">
    <property type="entry name" value="Calcium ATPase, transduction domain A"/>
    <property type="match status" value="1"/>
</dbReference>
<evidence type="ECO:0000259" key="19">
    <source>
        <dbReference type="Pfam" id="PF16212"/>
    </source>
</evidence>
<dbReference type="InterPro" id="IPR032630">
    <property type="entry name" value="P_typ_ATPase_c"/>
</dbReference>
<feature type="transmembrane region" description="Helical" evidence="16">
    <location>
        <begin position="1002"/>
        <end position="1022"/>
    </location>
</feature>
<dbReference type="GO" id="GO:0005886">
    <property type="term" value="C:plasma membrane"/>
    <property type="evidence" value="ECO:0000318"/>
    <property type="project" value="GO_Central"/>
</dbReference>
<evidence type="ECO:0000256" key="13">
    <source>
        <dbReference type="PIRSR" id="PIRSR606539-1"/>
    </source>
</evidence>
<dbReference type="GO" id="GO:0005524">
    <property type="term" value="F:ATP binding"/>
    <property type="evidence" value="ECO:0007669"/>
    <property type="project" value="UniProtKB-UniRule"/>
</dbReference>
<feature type="binding site" evidence="14">
    <location>
        <position position="682"/>
    </location>
    <ligand>
        <name>ATP</name>
        <dbReference type="ChEBI" id="CHEBI:30616"/>
    </ligand>
</feature>
<dbReference type="InterPro" id="IPR036412">
    <property type="entry name" value="HAD-like_sf"/>
</dbReference>
<dbReference type="Pfam" id="PF00122">
    <property type="entry name" value="E1-E2_ATPase"/>
    <property type="match status" value="1"/>
</dbReference>
<keyword evidence="21" id="KW-1185">Reference proteome</keyword>
<sequence>MAACLKSVTDFVGLTEKYVPENRTVFVGNKPPPVEDEAYIPQDFPDNTVVSSKYTALNFFPKNLFEQFRRIANFYFLCVAVLQLAIDTPVSPWTSILPLIFVVGVSMIKQGYEDWLRHKADNEVNKRATLVVRDGVIEKIKSKDVRVGDIVKVQNNDEIPCDMVCISSVREDGDCHVTTANLDGETNLKIFRSLPDTAILQTEESLNSLTAVVECQQPILDLYKFVGRMTLYQNTDVPNQSTPTRKPLTAENVLLRGCRLKNTEYVYGCAVYTGEETKMGLNSKTKGQKFSCIETVMNYYLLFMLGVLIFEVSICTGLKYFYNSRGYVPFSWYFYEVAKPDYEISFLGVMEDFLSFLVLYNYIIPISLYVTIEMQKFLGSMFIGYDIEMYDEKTNERAVANTSDLNEELGQVEYMFTDKTGTLTENEMKFRQCSINGVKYVEVKGQLQPQKEGEAEDEFDKEQFLLTMALCHTVHVHKEAGSSNGVENGTVGETPMLQYEASSPDEKALVEAASQYGTTFLGGTQEYLEVKHKGQTLRYQILNILEFDPTRKCMSIILKSPTGENLLLCKGAESSLLRKSVSGKKGETDQHVSDYAMEGLRTLCFGQRKLSDDTYAGMEEKLRLAATALDDREEKLSEAYDMIEQELHLLGATGVEDRLQDQVAETMEALREAGIKIWVLTGDKQETAVNISHSCGHFKDGVVELLLVKQDVETSCVQTLRRLKEQMKLEPQKRYALVVDGPSLALTMKLYQIEFRDLCLDCEAVLCCRMSPFQKAQVVKLVKESPSKPSTMAIGDGANDVSMIQEAHLGLGIMGKEGRQAVRCSDYAFSRFKFLLRILLVHGQWYYHRIGITVQYFFYKNFAFITAQFYFAFFSEMSQQPMFDSMYLTLFNITFCALPILLFGIFEQNLPAEMLLKNPKLYKENQRNSYFKMWKNCYWVLLGIYQSIVFFFGAMLLLKDDVPLMSNMKNYGLWSFGTLVTTGCVLVVNFKLCIEICNWDGFQIGGMIIQLLGYPVQVALFSGLIWHDIFPISLFASTGLYWVFFEAHNSWTVWFWILGVIVACFLPDYIFKTYCYYYYPSRAVVVRRNDDDACMSCIRWHRRHSSRLENSSDADMTHSNANLETISNTPDTQQQHTTSAANLIWEESSNKTSYHNPSVVMEDGLPLTTYKRTSSSQKANNNTD</sequence>
<dbReference type="Pfam" id="PF13246">
    <property type="entry name" value="Cation_ATPase"/>
    <property type="match status" value="1"/>
</dbReference>
<comment type="catalytic activity">
    <reaction evidence="12 16">
        <text>ATP + H2O + phospholipidSide 1 = ADP + phosphate + phospholipidSide 2.</text>
        <dbReference type="EC" id="7.6.2.1"/>
    </reaction>
</comment>
<dbReference type="KEGG" id="spu:588223"/>
<dbReference type="GO" id="GO:0140326">
    <property type="term" value="F:ATPase-coupled intramembrane lipid transporter activity"/>
    <property type="evidence" value="ECO:0000318"/>
    <property type="project" value="GO_Central"/>
</dbReference>
<dbReference type="GO" id="GO:0000287">
    <property type="term" value="F:magnesium ion binding"/>
    <property type="evidence" value="ECO:0007669"/>
    <property type="project" value="UniProtKB-UniRule"/>
</dbReference>
<dbReference type="GO" id="GO:0055037">
    <property type="term" value="C:recycling endosome"/>
    <property type="evidence" value="ECO:0000318"/>
    <property type="project" value="GO_Central"/>
</dbReference>
<feature type="binding site" evidence="14">
    <location>
        <position position="420"/>
    </location>
    <ligand>
        <name>ATP</name>
        <dbReference type="ChEBI" id="CHEBI:30616"/>
    </ligand>
</feature>
<feature type="binding site" evidence="15">
    <location>
        <position position="796"/>
    </location>
    <ligand>
        <name>Mg(2+)</name>
        <dbReference type="ChEBI" id="CHEBI:18420"/>
    </ligand>
</feature>
<feature type="binding site" evidence="14">
    <location>
        <position position="683"/>
    </location>
    <ligand>
        <name>ATP</name>
        <dbReference type="ChEBI" id="CHEBI:30616"/>
    </ligand>
</feature>
<dbReference type="SFLD" id="SFLDG00002">
    <property type="entry name" value="C1.7:_P-type_atpase_like"/>
    <property type="match status" value="1"/>
</dbReference>
<evidence type="ECO:0000313" key="20">
    <source>
        <dbReference type="EnsemblMetazoa" id="XP_030838214"/>
    </source>
</evidence>
<dbReference type="EC" id="7.6.2.1" evidence="16"/>
<dbReference type="Proteomes" id="UP000007110">
    <property type="component" value="Unassembled WGS sequence"/>
</dbReference>
<dbReference type="PANTHER" id="PTHR24092">
    <property type="entry name" value="PROBABLE PHOSPHOLIPID-TRANSPORTING ATPASE"/>
    <property type="match status" value="1"/>
</dbReference>
<feature type="binding site" evidence="14">
    <location>
        <position position="800"/>
    </location>
    <ligand>
        <name>ATP</name>
        <dbReference type="ChEBI" id="CHEBI:30616"/>
    </ligand>
</feature>
<feature type="transmembrane region" description="Helical" evidence="16">
    <location>
        <begin position="886"/>
        <end position="906"/>
    </location>
</feature>
<feature type="binding site" evidence="14">
    <location>
        <position position="570"/>
    </location>
    <ligand>
        <name>ATP</name>
        <dbReference type="ChEBI" id="CHEBI:30616"/>
    </ligand>
</feature>
<feature type="binding site" evidence="14">
    <location>
        <position position="799"/>
    </location>
    <ligand>
        <name>ATP</name>
        <dbReference type="ChEBI" id="CHEBI:30616"/>
    </ligand>
</feature>
<dbReference type="InterPro" id="IPR023214">
    <property type="entry name" value="HAD_sf"/>
</dbReference>
<keyword evidence="5 15" id="KW-0479">Metal-binding</keyword>